<organism evidence="1 2">
    <name type="scientific">Fibrisoma montanum</name>
    <dbReference type="NCBI Taxonomy" id="2305895"/>
    <lineage>
        <taxon>Bacteria</taxon>
        <taxon>Pseudomonadati</taxon>
        <taxon>Bacteroidota</taxon>
        <taxon>Cytophagia</taxon>
        <taxon>Cytophagales</taxon>
        <taxon>Spirosomataceae</taxon>
        <taxon>Fibrisoma</taxon>
    </lineage>
</organism>
<dbReference type="RefSeq" id="WP_119667837.1">
    <property type="nucleotide sequence ID" value="NZ_QXED01000003.1"/>
</dbReference>
<dbReference type="AlphaFoldDB" id="A0A418MB71"/>
<protein>
    <submittedName>
        <fullName evidence="1">Uncharacterized protein</fullName>
    </submittedName>
</protein>
<comment type="caution">
    <text evidence="1">The sequence shown here is derived from an EMBL/GenBank/DDBJ whole genome shotgun (WGS) entry which is preliminary data.</text>
</comment>
<gene>
    <name evidence="1" type="ORF">DYU11_11610</name>
</gene>
<proteinExistence type="predicted"/>
<sequence length="127" mass="15016">METKKVITPIGTMSNLVGMYAYIWDGDVLRYRCFISGKCDEFRYIVQAIDNFTGEPNVARIVHIKKMVDWQILPTRAIADEVDEFYFKEKRNGYKFDYDKPRQPVVKEDLDESLLNHLLEQEKQLCE</sequence>
<accession>A0A418MB71</accession>
<name>A0A418MB71_9BACT</name>
<evidence type="ECO:0000313" key="2">
    <source>
        <dbReference type="Proteomes" id="UP000283523"/>
    </source>
</evidence>
<dbReference type="Proteomes" id="UP000283523">
    <property type="component" value="Unassembled WGS sequence"/>
</dbReference>
<dbReference type="EMBL" id="QXED01000003">
    <property type="protein sequence ID" value="RIV23621.1"/>
    <property type="molecule type" value="Genomic_DNA"/>
</dbReference>
<evidence type="ECO:0000313" key="1">
    <source>
        <dbReference type="EMBL" id="RIV23621.1"/>
    </source>
</evidence>
<reference evidence="1 2" key="1">
    <citation type="submission" date="2018-08" db="EMBL/GenBank/DDBJ databases">
        <title>Fibrisoma montanum sp. nov., isolated from Danxia mountain soil.</title>
        <authorList>
            <person name="Huang Y."/>
        </authorList>
    </citation>
    <scope>NUCLEOTIDE SEQUENCE [LARGE SCALE GENOMIC DNA]</scope>
    <source>
        <strain evidence="1 2">HYT19</strain>
    </source>
</reference>
<keyword evidence="2" id="KW-1185">Reference proteome</keyword>